<comment type="function">
    <text evidence="12">Choline transporter.</text>
</comment>
<evidence type="ECO:0000256" key="11">
    <source>
        <dbReference type="ARBA" id="ARBA00037726"/>
    </source>
</evidence>
<name>A0ABD0QL06_CIRMR</name>
<evidence type="ECO:0000256" key="8">
    <source>
        <dbReference type="ARBA" id="ARBA00023136"/>
    </source>
</evidence>
<comment type="caution">
    <text evidence="12">Lacks conserved residue(s) required for the propagation of feature annotation.</text>
</comment>
<evidence type="ECO:0000256" key="7">
    <source>
        <dbReference type="ARBA" id="ARBA00022989"/>
    </source>
</evidence>
<feature type="non-terminal residue" evidence="13">
    <location>
        <position position="84"/>
    </location>
</feature>
<feature type="transmembrane region" description="Helical" evidence="12">
    <location>
        <begin position="36"/>
        <end position="63"/>
    </location>
</feature>
<evidence type="ECO:0000256" key="2">
    <source>
        <dbReference type="ARBA" id="ARBA00007168"/>
    </source>
</evidence>
<evidence type="ECO:0000313" key="13">
    <source>
        <dbReference type="EMBL" id="KAL0186907.1"/>
    </source>
</evidence>
<dbReference type="GO" id="GO:0015297">
    <property type="term" value="F:antiporter activity"/>
    <property type="evidence" value="ECO:0007669"/>
    <property type="project" value="UniProtKB-KW"/>
</dbReference>
<gene>
    <name evidence="13" type="ORF">M9458_018577</name>
</gene>
<accession>A0ABD0QL06</accession>
<keyword evidence="7 12" id="KW-1133">Transmembrane helix</keyword>
<keyword evidence="8 12" id="KW-0472">Membrane</keyword>
<keyword evidence="14" id="KW-1185">Reference proteome</keyword>
<evidence type="ECO:0000313" key="14">
    <source>
        <dbReference type="Proteomes" id="UP001529510"/>
    </source>
</evidence>
<dbReference type="PANTHER" id="PTHR12385">
    <property type="entry name" value="CHOLINE TRANSPORTER-LIKE (SLC FAMILY 44)"/>
    <property type="match status" value="1"/>
</dbReference>
<comment type="subcellular location">
    <subcellularLocation>
        <location evidence="1 12">Cell membrane</location>
        <topology evidence="1 12">Multi-pass membrane protein</topology>
    </subcellularLocation>
</comment>
<evidence type="ECO:0000256" key="9">
    <source>
        <dbReference type="ARBA" id="ARBA00023180"/>
    </source>
</evidence>
<evidence type="ECO:0000256" key="10">
    <source>
        <dbReference type="ARBA" id="ARBA00035093"/>
    </source>
</evidence>
<evidence type="ECO:0000256" key="12">
    <source>
        <dbReference type="RuleBase" id="RU368066"/>
    </source>
</evidence>
<evidence type="ECO:0000256" key="1">
    <source>
        <dbReference type="ARBA" id="ARBA00004651"/>
    </source>
</evidence>
<reference evidence="13 14" key="1">
    <citation type="submission" date="2024-05" db="EMBL/GenBank/DDBJ databases">
        <title>Genome sequencing and assembly of Indian major carp, Cirrhinus mrigala (Hamilton, 1822).</title>
        <authorList>
            <person name="Mohindra V."/>
            <person name="Chowdhury L.M."/>
            <person name="Lal K."/>
            <person name="Jena J.K."/>
        </authorList>
    </citation>
    <scope>NUCLEOTIDE SEQUENCE [LARGE SCALE GENOMIC DNA]</scope>
    <source>
        <strain evidence="13">CM1030</strain>
        <tissue evidence="13">Blood</tissue>
    </source>
</reference>
<organism evidence="13 14">
    <name type="scientific">Cirrhinus mrigala</name>
    <name type="common">Mrigala</name>
    <dbReference type="NCBI Taxonomy" id="683832"/>
    <lineage>
        <taxon>Eukaryota</taxon>
        <taxon>Metazoa</taxon>
        <taxon>Chordata</taxon>
        <taxon>Craniata</taxon>
        <taxon>Vertebrata</taxon>
        <taxon>Euteleostomi</taxon>
        <taxon>Actinopterygii</taxon>
        <taxon>Neopterygii</taxon>
        <taxon>Teleostei</taxon>
        <taxon>Ostariophysi</taxon>
        <taxon>Cypriniformes</taxon>
        <taxon>Cyprinidae</taxon>
        <taxon>Labeoninae</taxon>
        <taxon>Labeonini</taxon>
        <taxon>Cirrhinus</taxon>
    </lineage>
</organism>
<keyword evidence="9" id="KW-0325">Glycoprotein</keyword>
<dbReference type="PANTHER" id="PTHR12385:SF42">
    <property type="entry name" value="CHOLINE TRANSPORTER-LIKE PROTEIN 5"/>
    <property type="match status" value="1"/>
</dbReference>
<evidence type="ECO:0000256" key="3">
    <source>
        <dbReference type="ARBA" id="ARBA00022448"/>
    </source>
</evidence>
<dbReference type="Proteomes" id="UP001529510">
    <property type="component" value="Unassembled WGS sequence"/>
</dbReference>
<evidence type="ECO:0000256" key="6">
    <source>
        <dbReference type="ARBA" id="ARBA00022692"/>
    </source>
</evidence>
<keyword evidence="4" id="KW-0050">Antiport</keyword>
<sequence length="84" mass="9349">QSNVTKLCPGSQCTFAFYGGESLYHRYIFVLQLCNFLVFLWLVNFTIALGQCTLAGAFASYYWALRKPADIPPCPLASSFGRAL</sequence>
<comment type="similarity">
    <text evidence="2 12">Belongs to the CTL (choline transporter-like) family.</text>
</comment>
<evidence type="ECO:0000256" key="4">
    <source>
        <dbReference type="ARBA" id="ARBA00022449"/>
    </source>
</evidence>
<dbReference type="GO" id="GO:0005886">
    <property type="term" value="C:plasma membrane"/>
    <property type="evidence" value="ECO:0007669"/>
    <property type="project" value="UniProtKB-SubCell"/>
</dbReference>
<protein>
    <recommendedName>
        <fullName evidence="12">Choline transporter-like protein</fullName>
    </recommendedName>
</protein>
<dbReference type="InterPro" id="IPR007603">
    <property type="entry name" value="Choline_transptr-like"/>
</dbReference>
<comment type="caution">
    <text evidence="13">The sequence shown here is derived from an EMBL/GenBank/DDBJ whole genome shotgun (WGS) entry which is preliminary data.</text>
</comment>
<feature type="non-terminal residue" evidence="13">
    <location>
        <position position="1"/>
    </location>
</feature>
<evidence type="ECO:0000256" key="5">
    <source>
        <dbReference type="ARBA" id="ARBA00022475"/>
    </source>
</evidence>
<proteinExistence type="inferred from homology"/>
<comment type="catalytic activity">
    <reaction evidence="10">
        <text>choline(out) + n H(+)(in) = choline(in) + n H(+)(out)</text>
        <dbReference type="Rhea" id="RHEA:75463"/>
        <dbReference type="ChEBI" id="CHEBI:15354"/>
        <dbReference type="ChEBI" id="CHEBI:15378"/>
    </reaction>
</comment>
<dbReference type="Pfam" id="PF04515">
    <property type="entry name" value="Choline_transpo"/>
    <property type="match status" value="1"/>
</dbReference>
<keyword evidence="6 12" id="KW-0812">Transmembrane</keyword>
<keyword evidence="5" id="KW-1003">Cell membrane</keyword>
<keyword evidence="3" id="KW-0813">Transport</keyword>
<dbReference type="EMBL" id="JAMKFB020000008">
    <property type="protein sequence ID" value="KAL0186907.1"/>
    <property type="molecule type" value="Genomic_DNA"/>
</dbReference>
<comment type="function">
    <text evidence="11">Choline/H+ antiporter.</text>
</comment>
<dbReference type="AlphaFoldDB" id="A0ABD0QL06"/>